<organism evidence="9 10">
    <name type="scientific">Candidatus Cryptobacteroides faecigallinarum</name>
    <dbReference type="NCBI Taxonomy" id="2840763"/>
    <lineage>
        <taxon>Bacteria</taxon>
        <taxon>Pseudomonadati</taxon>
        <taxon>Bacteroidota</taxon>
        <taxon>Bacteroidia</taxon>
        <taxon>Bacteroidales</taxon>
        <taxon>Candidatus Cryptobacteroides</taxon>
    </lineage>
</organism>
<dbReference type="EMBL" id="JADIMD010000021">
    <property type="protein sequence ID" value="MBO8473941.1"/>
    <property type="molecule type" value="Genomic_DNA"/>
</dbReference>
<protein>
    <submittedName>
        <fullName evidence="9">Sulfatase</fullName>
    </submittedName>
</protein>
<sequence>MRKELLFTFGLISVCNSGYANPSDMNAEDHGDKKSDKLNVLMIMVDDLRPELTCFGRDGVISPNIDSLASSGVLFSNAYCNAPVSGASRASLLTGLRPAHERFVSFQSYAQNDAPWATSLPAYFKSMGYTTYSLSKVFHHQDDFSESWDVNWRPDDGSGSWRNYVEEDNIIMEKTGRSMSMEFADVEDEAYYDGQTAEKAVSVLKSIKKEDGPFFMGVGFLKPHLPFNAPRKYLDMYDTVAVSVPDNYELLNESIPEEAFHTWGELRYYKDIPDVGEGNISPDYAVSLIKAYRACVTYTDAQIGKVLKALDDTGLRENTVVLLLGDHGWSLGEHGQWCKHSTFDIVMNAPLIISAPGLPEGKIIDEVVEFVDIYPTLAEASGLPVPSTLDGESLVPLMNGRTEGWKNVAVVKWGMSMASVRQDFGYTVWRDQDGEIVNEMLFDHTTDKSENFNIAADNRLKKIISQMRGIISTYKTKW</sequence>
<reference evidence="9" key="2">
    <citation type="journal article" date="2021" name="PeerJ">
        <title>Extensive microbial diversity within the chicken gut microbiome revealed by metagenomics and culture.</title>
        <authorList>
            <person name="Gilroy R."/>
            <person name="Ravi A."/>
            <person name="Getino M."/>
            <person name="Pursley I."/>
            <person name="Horton D.L."/>
            <person name="Alikhan N.F."/>
            <person name="Baker D."/>
            <person name="Gharbi K."/>
            <person name="Hall N."/>
            <person name="Watson M."/>
            <person name="Adriaenssens E.M."/>
            <person name="Foster-Nyarko E."/>
            <person name="Jarju S."/>
            <person name="Secka A."/>
            <person name="Antonio M."/>
            <person name="Oren A."/>
            <person name="Chaudhuri R.R."/>
            <person name="La Ragione R."/>
            <person name="Hildebrand F."/>
            <person name="Pallen M.J."/>
        </authorList>
    </citation>
    <scope>NUCLEOTIDE SEQUENCE</scope>
    <source>
        <strain evidence="9">B1-13419</strain>
    </source>
</reference>
<dbReference type="PANTHER" id="PTHR45953:SF1">
    <property type="entry name" value="IDURONATE 2-SULFATASE"/>
    <property type="match status" value="1"/>
</dbReference>
<evidence type="ECO:0000313" key="9">
    <source>
        <dbReference type="EMBL" id="MBO8473941.1"/>
    </source>
</evidence>
<name>A0A9D9NHL9_9BACT</name>
<reference evidence="9" key="1">
    <citation type="submission" date="2020-10" db="EMBL/GenBank/DDBJ databases">
        <authorList>
            <person name="Gilroy R."/>
        </authorList>
    </citation>
    <scope>NUCLEOTIDE SEQUENCE</scope>
    <source>
        <strain evidence="9">B1-13419</strain>
    </source>
</reference>
<evidence type="ECO:0000313" key="10">
    <source>
        <dbReference type="Proteomes" id="UP000823757"/>
    </source>
</evidence>
<feature type="modified residue" description="3-oxoalanine (Ser)" evidence="7">
    <location>
        <position position="85"/>
    </location>
</feature>
<dbReference type="SUPFAM" id="SSF53649">
    <property type="entry name" value="Alkaline phosphatase-like"/>
    <property type="match status" value="1"/>
</dbReference>
<comment type="similarity">
    <text evidence="2">Belongs to the sulfatase family.</text>
</comment>
<dbReference type="Pfam" id="PF00884">
    <property type="entry name" value="Sulfatase"/>
    <property type="match status" value="1"/>
</dbReference>
<comment type="cofactor">
    <cofactor evidence="1">
        <name>Ca(2+)</name>
        <dbReference type="ChEBI" id="CHEBI:29108"/>
    </cofactor>
</comment>
<dbReference type="InterPro" id="IPR035874">
    <property type="entry name" value="IDS"/>
</dbReference>
<dbReference type="InterPro" id="IPR000917">
    <property type="entry name" value="Sulfatase_N"/>
</dbReference>
<proteinExistence type="inferred from homology"/>
<dbReference type="InterPro" id="IPR017850">
    <property type="entry name" value="Alkaline_phosphatase_core_sf"/>
</dbReference>
<dbReference type="GO" id="GO:0005737">
    <property type="term" value="C:cytoplasm"/>
    <property type="evidence" value="ECO:0007669"/>
    <property type="project" value="TreeGrafter"/>
</dbReference>
<gene>
    <name evidence="9" type="ORF">IAB91_01445</name>
</gene>
<keyword evidence="6" id="KW-0106">Calcium</keyword>
<evidence type="ECO:0000256" key="4">
    <source>
        <dbReference type="ARBA" id="ARBA00022729"/>
    </source>
</evidence>
<dbReference type="PANTHER" id="PTHR45953">
    <property type="entry name" value="IDURONATE 2-SULFATASE"/>
    <property type="match status" value="1"/>
</dbReference>
<dbReference type="GO" id="GO:0046872">
    <property type="term" value="F:metal ion binding"/>
    <property type="evidence" value="ECO:0007669"/>
    <property type="project" value="UniProtKB-KW"/>
</dbReference>
<dbReference type="Proteomes" id="UP000823757">
    <property type="component" value="Unassembled WGS sequence"/>
</dbReference>
<accession>A0A9D9NHL9</accession>
<evidence type="ECO:0000259" key="8">
    <source>
        <dbReference type="Pfam" id="PF00884"/>
    </source>
</evidence>
<dbReference type="GO" id="GO:0004423">
    <property type="term" value="F:iduronate-2-sulfatase activity"/>
    <property type="evidence" value="ECO:0007669"/>
    <property type="project" value="InterPro"/>
</dbReference>
<evidence type="ECO:0000256" key="1">
    <source>
        <dbReference type="ARBA" id="ARBA00001913"/>
    </source>
</evidence>
<evidence type="ECO:0000256" key="5">
    <source>
        <dbReference type="ARBA" id="ARBA00022801"/>
    </source>
</evidence>
<keyword evidence="4" id="KW-0732">Signal</keyword>
<evidence type="ECO:0000256" key="3">
    <source>
        <dbReference type="ARBA" id="ARBA00022723"/>
    </source>
</evidence>
<evidence type="ECO:0000256" key="6">
    <source>
        <dbReference type="ARBA" id="ARBA00022837"/>
    </source>
</evidence>
<evidence type="ECO:0000256" key="2">
    <source>
        <dbReference type="ARBA" id="ARBA00008779"/>
    </source>
</evidence>
<keyword evidence="3" id="KW-0479">Metal-binding</keyword>
<evidence type="ECO:0000256" key="7">
    <source>
        <dbReference type="PIRSR" id="PIRSR600917-52"/>
    </source>
</evidence>
<dbReference type="CDD" id="cd16030">
    <property type="entry name" value="iduronate-2-sulfatase"/>
    <property type="match status" value="1"/>
</dbReference>
<dbReference type="Gene3D" id="3.40.720.10">
    <property type="entry name" value="Alkaline Phosphatase, subunit A"/>
    <property type="match status" value="1"/>
</dbReference>
<dbReference type="AlphaFoldDB" id="A0A9D9NHL9"/>
<keyword evidence="5" id="KW-0378">Hydrolase</keyword>
<comment type="caution">
    <text evidence="9">The sequence shown here is derived from an EMBL/GenBank/DDBJ whole genome shotgun (WGS) entry which is preliminary data.</text>
</comment>
<comment type="PTM">
    <text evidence="7">The conversion to 3-oxoalanine (also known as C-formylglycine, FGly), of a serine or cysteine residue in prokaryotes and of a cysteine residue in eukaryotes, is critical for catalytic activity.</text>
</comment>
<feature type="domain" description="Sulfatase N-terminal" evidence="8">
    <location>
        <begin position="39"/>
        <end position="382"/>
    </location>
</feature>